<dbReference type="EMBL" id="JAQQWL010000013">
    <property type="protein sequence ID" value="KAK8042866.1"/>
    <property type="molecule type" value="Genomic_DNA"/>
</dbReference>
<dbReference type="RefSeq" id="XP_066709719.1">
    <property type="nucleotide sequence ID" value="XM_066864758.1"/>
</dbReference>
<dbReference type="GeneID" id="92097821"/>
<sequence length="314" mass="35111">MASNKRRPLPTTLPQASSTRERASSAENTMASDERTPLPTTLPKGEVIQKWVLVEGVMCGTCEQNLATAKTTECKRCMEKRRQAERRDAIQSQGLCQAAVQAPRRARGCFAKKPAMTGNTEGEKCTRARSDRVVRRRAVAREREKAQYEALKSQGLCTRCKKAPAASGIFQCQDCLERHKARRQNPKSKIRTSLLQQQQYKEAISKGLCTGCKRNPTQHGRVSCESCAYTSSYHKETRRLNRQATGKCVPSTSSHDDDGNSQDRDEPMLGERDSYDEDTIGVKLKPEVQETNEQWLLDTGSKSADHMAIDSILN</sequence>
<reference evidence="2 3" key="1">
    <citation type="submission" date="2023-01" db="EMBL/GenBank/DDBJ databases">
        <title>Analysis of 21 Apiospora genomes using comparative genomics revels a genus with tremendous synthesis potential of carbohydrate active enzymes and secondary metabolites.</title>
        <authorList>
            <person name="Sorensen T."/>
        </authorList>
    </citation>
    <scope>NUCLEOTIDE SEQUENCE [LARGE SCALE GENOMIC DNA]</scope>
    <source>
        <strain evidence="2 3">CBS 135458</strain>
    </source>
</reference>
<feature type="region of interest" description="Disordered" evidence="1">
    <location>
        <begin position="238"/>
        <end position="314"/>
    </location>
</feature>
<proteinExistence type="predicted"/>
<dbReference type="Proteomes" id="UP001480595">
    <property type="component" value="Unassembled WGS sequence"/>
</dbReference>
<evidence type="ECO:0008006" key="4">
    <source>
        <dbReference type="Google" id="ProtNLM"/>
    </source>
</evidence>
<keyword evidence="3" id="KW-1185">Reference proteome</keyword>
<gene>
    <name evidence="2" type="ORF">PG994_013349</name>
</gene>
<name>A0ABR1T8E4_9PEZI</name>
<accession>A0ABR1T8E4</accession>
<evidence type="ECO:0000313" key="3">
    <source>
        <dbReference type="Proteomes" id="UP001480595"/>
    </source>
</evidence>
<organism evidence="2 3">
    <name type="scientific">Apiospora phragmitis</name>
    <dbReference type="NCBI Taxonomy" id="2905665"/>
    <lineage>
        <taxon>Eukaryota</taxon>
        <taxon>Fungi</taxon>
        <taxon>Dikarya</taxon>
        <taxon>Ascomycota</taxon>
        <taxon>Pezizomycotina</taxon>
        <taxon>Sordariomycetes</taxon>
        <taxon>Xylariomycetidae</taxon>
        <taxon>Amphisphaeriales</taxon>
        <taxon>Apiosporaceae</taxon>
        <taxon>Apiospora</taxon>
    </lineage>
</organism>
<feature type="region of interest" description="Disordered" evidence="1">
    <location>
        <begin position="1"/>
        <end position="41"/>
    </location>
</feature>
<feature type="compositionally biased region" description="Basic and acidic residues" evidence="1">
    <location>
        <begin position="254"/>
        <end position="273"/>
    </location>
</feature>
<protein>
    <recommendedName>
        <fullName evidence="4">Stc1 domain-containing protein</fullName>
    </recommendedName>
</protein>
<comment type="caution">
    <text evidence="2">The sequence shown here is derived from an EMBL/GenBank/DDBJ whole genome shotgun (WGS) entry which is preliminary data.</text>
</comment>
<evidence type="ECO:0000313" key="2">
    <source>
        <dbReference type="EMBL" id="KAK8042866.1"/>
    </source>
</evidence>
<evidence type="ECO:0000256" key="1">
    <source>
        <dbReference type="SAM" id="MobiDB-lite"/>
    </source>
</evidence>